<proteinExistence type="inferred from homology"/>
<evidence type="ECO:0000256" key="2">
    <source>
        <dbReference type="SAM" id="MobiDB-lite"/>
    </source>
</evidence>
<dbReference type="Proteomes" id="UP000663861">
    <property type="component" value="Unassembled WGS sequence"/>
</dbReference>
<dbReference type="PANTHER" id="PTHR48104">
    <property type="entry name" value="METACASPASE-4"/>
    <property type="match status" value="1"/>
</dbReference>
<evidence type="ECO:0000313" key="4">
    <source>
        <dbReference type="EMBL" id="CAE6496029.1"/>
    </source>
</evidence>
<feature type="compositionally biased region" description="Polar residues" evidence="2">
    <location>
        <begin position="16"/>
        <end position="25"/>
    </location>
</feature>
<dbReference type="InterPro" id="IPR050452">
    <property type="entry name" value="Metacaspase"/>
</dbReference>
<evidence type="ECO:0000313" key="5">
    <source>
        <dbReference type="Proteomes" id="UP000663861"/>
    </source>
</evidence>
<dbReference type="GO" id="GO:0005737">
    <property type="term" value="C:cytoplasm"/>
    <property type="evidence" value="ECO:0007669"/>
    <property type="project" value="TreeGrafter"/>
</dbReference>
<accession>A0A8H3H4Z1</accession>
<dbReference type="GO" id="GO:0004197">
    <property type="term" value="F:cysteine-type endopeptidase activity"/>
    <property type="evidence" value="ECO:0007669"/>
    <property type="project" value="InterPro"/>
</dbReference>
<dbReference type="Pfam" id="PF00656">
    <property type="entry name" value="Peptidase_C14"/>
    <property type="match status" value="1"/>
</dbReference>
<sequence length="370" mass="41552">MCSTTITMPRLEIDSTPGTSGSQEIGVTRPRPRAVTFSEIGTYVQQAIGDGDMLPNISSRESGQRAEKRALIIAPVYREPGQTFGPLPSDAADVKLVHEMLLRFGYKRQEIRVLCDICGGFNGRADPTRENILQSLEWLVEGTTKGDRRFLHFSGHGDRILGDSVGGKMARRVEPRMNMPGAWNVDTERSTTRIFSGRVTEQAVADDEVVYYNEGMITRVTEIRDGSMENGYADRILDSELNDYLSRLPKDCTITSIMDFVYQTEWFKFAWGACHQRQESWETNDRSAGLFTQTFTETCLRMAGPDEAPNHFTYNELFNEVSKVVAEKRACAGLGWGNSKPTPQYVQLWTSLRNANKATQDNLLGSQVLF</sequence>
<dbReference type="InterPro" id="IPR011600">
    <property type="entry name" value="Pept_C14_caspase"/>
</dbReference>
<name>A0A8H3H4Z1_9AGAM</name>
<evidence type="ECO:0000259" key="3">
    <source>
        <dbReference type="Pfam" id="PF00656"/>
    </source>
</evidence>
<protein>
    <recommendedName>
        <fullName evidence="3">Peptidase C14 caspase domain-containing protein</fullName>
    </recommendedName>
</protein>
<organism evidence="4 5">
    <name type="scientific">Rhizoctonia solani</name>
    <dbReference type="NCBI Taxonomy" id="456999"/>
    <lineage>
        <taxon>Eukaryota</taxon>
        <taxon>Fungi</taxon>
        <taxon>Dikarya</taxon>
        <taxon>Basidiomycota</taxon>
        <taxon>Agaricomycotina</taxon>
        <taxon>Agaricomycetes</taxon>
        <taxon>Cantharellales</taxon>
        <taxon>Ceratobasidiaceae</taxon>
        <taxon>Rhizoctonia</taxon>
    </lineage>
</organism>
<comment type="similarity">
    <text evidence="1">Belongs to the peptidase C14B family.</text>
</comment>
<dbReference type="PANTHER" id="PTHR48104:SF30">
    <property type="entry name" value="METACASPASE-1"/>
    <property type="match status" value="1"/>
</dbReference>
<feature type="domain" description="Peptidase C14 caspase" evidence="3">
    <location>
        <begin position="68"/>
        <end position="162"/>
    </location>
</feature>
<comment type="caution">
    <text evidence="4">The sequence shown here is derived from an EMBL/GenBank/DDBJ whole genome shotgun (WGS) entry which is preliminary data.</text>
</comment>
<dbReference type="AlphaFoldDB" id="A0A8H3H4Z1"/>
<feature type="region of interest" description="Disordered" evidence="2">
    <location>
        <begin position="1"/>
        <end position="28"/>
    </location>
</feature>
<reference evidence="4" key="1">
    <citation type="submission" date="2021-01" db="EMBL/GenBank/DDBJ databases">
        <authorList>
            <person name="Kaushik A."/>
        </authorList>
    </citation>
    <scope>NUCLEOTIDE SEQUENCE</scope>
    <source>
        <strain evidence="4">AG4-RS23</strain>
    </source>
</reference>
<dbReference type="GO" id="GO:0006508">
    <property type="term" value="P:proteolysis"/>
    <property type="evidence" value="ECO:0007669"/>
    <property type="project" value="InterPro"/>
</dbReference>
<gene>
    <name evidence="4" type="ORF">RDB_LOCUS116734</name>
</gene>
<dbReference type="Gene3D" id="3.40.50.12660">
    <property type="match status" value="2"/>
</dbReference>
<dbReference type="EMBL" id="CAJMWY010002851">
    <property type="protein sequence ID" value="CAE6496029.1"/>
    <property type="molecule type" value="Genomic_DNA"/>
</dbReference>
<evidence type="ECO:0000256" key="1">
    <source>
        <dbReference type="ARBA" id="ARBA00009005"/>
    </source>
</evidence>